<protein>
    <recommendedName>
        <fullName evidence="4">DUF4383 domain-containing protein</fullName>
    </recommendedName>
</protein>
<organism evidence="2 3">
    <name type="scientific">Promicromonospora umidemergens</name>
    <dbReference type="NCBI Taxonomy" id="629679"/>
    <lineage>
        <taxon>Bacteria</taxon>
        <taxon>Bacillati</taxon>
        <taxon>Actinomycetota</taxon>
        <taxon>Actinomycetes</taxon>
        <taxon>Micrococcales</taxon>
        <taxon>Promicromonosporaceae</taxon>
        <taxon>Promicromonospora</taxon>
    </lineage>
</organism>
<feature type="transmembrane region" description="Helical" evidence="1">
    <location>
        <begin position="82"/>
        <end position="102"/>
    </location>
</feature>
<dbReference type="RefSeq" id="WP_253877490.1">
    <property type="nucleotide sequence ID" value="NZ_BAABHM010000037.1"/>
</dbReference>
<accession>A0ABP8YA71</accession>
<keyword evidence="1" id="KW-0812">Transmembrane</keyword>
<keyword evidence="3" id="KW-1185">Reference proteome</keyword>
<dbReference type="Proteomes" id="UP001500843">
    <property type="component" value="Unassembled WGS sequence"/>
</dbReference>
<sequence length="149" mass="16055">MAHRMPHSQTLALYQWLAFVTAVVYLAVGVAGFFVTGPEGFAQPDNGQRLFGLTIDNLHNVVHLSTGFLGVIMWSGAGRARAFGWSIVVGHGTLFVHGLIAVNNPEIDSFHINVAGRWLHILSVVAGLTIALWPDRGADATSPRSRPAM</sequence>
<dbReference type="Pfam" id="PF14325">
    <property type="entry name" value="DUF4383"/>
    <property type="match status" value="1"/>
</dbReference>
<keyword evidence="1" id="KW-0472">Membrane</keyword>
<feature type="transmembrane region" description="Helical" evidence="1">
    <location>
        <begin position="114"/>
        <end position="134"/>
    </location>
</feature>
<name>A0ABP8YA71_9MICO</name>
<reference evidence="3" key="1">
    <citation type="journal article" date="2019" name="Int. J. Syst. Evol. Microbiol.">
        <title>The Global Catalogue of Microorganisms (GCM) 10K type strain sequencing project: providing services to taxonomists for standard genome sequencing and annotation.</title>
        <authorList>
            <consortium name="The Broad Institute Genomics Platform"/>
            <consortium name="The Broad Institute Genome Sequencing Center for Infectious Disease"/>
            <person name="Wu L."/>
            <person name="Ma J."/>
        </authorList>
    </citation>
    <scope>NUCLEOTIDE SEQUENCE [LARGE SCALE GENOMIC DNA]</scope>
    <source>
        <strain evidence="3">JCM 17975</strain>
    </source>
</reference>
<gene>
    <name evidence="2" type="ORF">GCM10023198_57740</name>
</gene>
<feature type="transmembrane region" description="Helical" evidence="1">
    <location>
        <begin position="57"/>
        <end position="75"/>
    </location>
</feature>
<evidence type="ECO:0000256" key="1">
    <source>
        <dbReference type="SAM" id="Phobius"/>
    </source>
</evidence>
<evidence type="ECO:0000313" key="2">
    <source>
        <dbReference type="EMBL" id="GAA4725131.1"/>
    </source>
</evidence>
<evidence type="ECO:0008006" key="4">
    <source>
        <dbReference type="Google" id="ProtNLM"/>
    </source>
</evidence>
<keyword evidence="1" id="KW-1133">Transmembrane helix</keyword>
<proteinExistence type="predicted"/>
<evidence type="ECO:0000313" key="3">
    <source>
        <dbReference type="Proteomes" id="UP001500843"/>
    </source>
</evidence>
<comment type="caution">
    <text evidence="2">The sequence shown here is derived from an EMBL/GenBank/DDBJ whole genome shotgun (WGS) entry which is preliminary data.</text>
</comment>
<feature type="transmembrane region" description="Helical" evidence="1">
    <location>
        <begin position="12"/>
        <end position="37"/>
    </location>
</feature>
<dbReference type="EMBL" id="BAABHM010000037">
    <property type="protein sequence ID" value="GAA4725131.1"/>
    <property type="molecule type" value="Genomic_DNA"/>
</dbReference>